<dbReference type="EMBL" id="CATNWA010016473">
    <property type="protein sequence ID" value="CAI9592977.1"/>
    <property type="molecule type" value="Genomic_DNA"/>
</dbReference>
<accession>A0ABN9F7I6</accession>
<proteinExistence type="predicted"/>
<protein>
    <submittedName>
        <fullName evidence="1">Uncharacterized protein</fullName>
    </submittedName>
</protein>
<name>A0ABN9F7I6_9NEOB</name>
<gene>
    <name evidence="1" type="ORF">SPARVUS_LOCUS11466123</name>
</gene>
<evidence type="ECO:0000313" key="2">
    <source>
        <dbReference type="Proteomes" id="UP001162483"/>
    </source>
</evidence>
<dbReference type="Proteomes" id="UP001162483">
    <property type="component" value="Unassembled WGS sequence"/>
</dbReference>
<sequence>MGAVQGTEGTVWCRGAGQRVQYLLMWKPRLGPKQLKGVLGSKQAGHMDLVTQMVQRSQMLGPPPIQKVAT</sequence>
<reference evidence="1" key="1">
    <citation type="submission" date="2023-05" db="EMBL/GenBank/DDBJ databases">
        <authorList>
            <person name="Stuckert A."/>
        </authorList>
    </citation>
    <scope>NUCLEOTIDE SEQUENCE</scope>
</reference>
<organism evidence="1 2">
    <name type="scientific">Staurois parvus</name>
    <dbReference type="NCBI Taxonomy" id="386267"/>
    <lineage>
        <taxon>Eukaryota</taxon>
        <taxon>Metazoa</taxon>
        <taxon>Chordata</taxon>
        <taxon>Craniata</taxon>
        <taxon>Vertebrata</taxon>
        <taxon>Euteleostomi</taxon>
        <taxon>Amphibia</taxon>
        <taxon>Batrachia</taxon>
        <taxon>Anura</taxon>
        <taxon>Neobatrachia</taxon>
        <taxon>Ranoidea</taxon>
        <taxon>Ranidae</taxon>
        <taxon>Staurois</taxon>
    </lineage>
</organism>
<comment type="caution">
    <text evidence="1">The sequence shown here is derived from an EMBL/GenBank/DDBJ whole genome shotgun (WGS) entry which is preliminary data.</text>
</comment>
<evidence type="ECO:0000313" key="1">
    <source>
        <dbReference type="EMBL" id="CAI9592977.1"/>
    </source>
</evidence>
<keyword evidence="2" id="KW-1185">Reference proteome</keyword>